<dbReference type="PANTHER" id="PTHR45844:SF18">
    <property type="entry name" value="TRANSCRIPTION FACTOR BHLH51"/>
    <property type="match status" value="1"/>
</dbReference>
<name>R7VZU1_AEGTA</name>
<dbReference type="AlphaFoldDB" id="R7VZU1"/>
<evidence type="ECO:0000256" key="1">
    <source>
        <dbReference type="ARBA" id="ARBA00005510"/>
    </source>
</evidence>
<dbReference type="SUPFAM" id="SSF47459">
    <property type="entry name" value="HLH, helix-loop-helix DNA-binding domain"/>
    <property type="match status" value="1"/>
</dbReference>
<evidence type="ECO:0000313" key="6">
    <source>
        <dbReference type="EnsemblPlants" id="EMT01225"/>
    </source>
</evidence>
<keyword evidence="4" id="KW-0804">Transcription</keyword>
<dbReference type="GO" id="GO:0046983">
    <property type="term" value="F:protein dimerization activity"/>
    <property type="evidence" value="ECO:0007669"/>
    <property type="project" value="InterPro"/>
</dbReference>
<evidence type="ECO:0000256" key="2">
    <source>
        <dbReference type="ARBA" id="ARBA00023015"/>
    </source>
</evidence>
<dbReference type="InterPro" id="IPR036638">
    <property type="entry name" value="HLH_DNA-bd_sf"/>
</dbReference>
<organism evidence="6">
    <name type="scientific">Aegilops tauschii</name>
    <name type="common">Tausch's goatgrass</name>
    <name type="synonym">Aegilops squarrosa</name>
    <dbReference type="NCBI Taxonomy" id="37682"/>
    <lineage>
        <taxon>Eukaryota</taxon>
        <taxon>Viridiplantae</taxon>
        <taxon>Streptophyta</taxon>
        <taxon>Embryophyta</taxon>
        <taxon>Tracheophyta</taxon>
        <taxon>Spermatophyta</taxon>
        <taxon>Magnoliopsida</taxon>
        <taxon>Liliopsida</taxon>
        <taxon>Poales</taxon>
        <taxon>Poaceae</taxon>
        <taxon>BOP clade</taxon>
        <taxon>Pooideae</taxon>
        <taxon>Triticodae</taxon>
        <taxon>Triticeae</taxon>
        <taxon>Triticinae</taxon>
        <taxon>Aegilops</taxon>
    </lineage>
</organism>
<comment type="similarity">
    <text evidence="1">Belongs to the bHLH protein family.</text>
</comment>
<dbReference type="PANTHER" id="PTHR45844">
    <property type="entry name" value="TRANSCRIPTION FACTOR BHLH30"/>
    <property type="match status" value="1"/>
</dbReference>
<proteinExistence type="inferred from homology"/>
<feature type="region of interest" description="Disordered" evidence="5">
    <location>
        <begin position="1"/>
        <end position="20"/>
    </location>
</feature>
<sequence>MEKIGGRSRGKGEGKVKKGGSGARRELTLIDAACGAVGCWIQDGIPFYYGEEGDAVEEEKFTFFLVLAVSKSWMAVPCQPPQGRNELMAYDACDPTMDKAALLARVVDQVKHLKRRASEAAQLRPAVPPEAEEVSDEFCCTGDTDDDDRRLYIKASVSCDDRPDLVAGLIQALHGLRLLPPSLSLLRLPRADHCRMCSAAVVDLLQQLQPGRCINLTLTRDRGATPLSVKHHQKFTFFLVLAVSRSWMAPPCQSPQGGNELMAYDACDPTVSRGPAPLPRQASSAPPAGPPELSTTGSGRTATEARALKVHSEAERRRRVRINAHLTPPRRMTPDTNQGLGWIQKMDKAALLARVVDQVRHVKRRATEAAQLTPAVPSETDEPDPGLPGHGLRHGTKTLSIL</sequence>
<feature type="region of interest" description="Disordered" evidence="5">
    <location>
        <begin position="263"/>
        <end position="320"/>
    </location>
</feature>
<keyword evidence="2" id="KW-0805">Transcription regulation</keyword>
<dbReference type="GO" id="GO:0003677">
    <property type="term" value="F:DNA binding"/>
    <property type="evidence" value="ECO:0007669"/>
    <property type="project" value="UniProtKB-KW"/>
</dbReference>
<feature type="region of interest" description="Disordered" evidence="5">
    <location>
        <begin position="370"/>
        <end position="402"/>
    </location>
</feature>
<dbReference type="InterPro" id="IPR011598">
    <property type="entry name" value="bHLH_dom"/>
</dbReference>
<dbReference type="Gene3D" id="4.10.280.10">
    <property type="entry name" value="Helix-loop-helix DNA-binding domain"/>
    <property type="match status" value="1"/>
</dbReference>
<evidence type="ECO:0000256" key="5">
    <source>
        <dbReference type="SAM" id="MobiDB-lite"/>
    </source>
</evidence>
<dbReference type="PROSITE" id="PS50888">
    <property type="entry name" value="BHLH"/>
    <property type="match status" value="1"/>
</dbReference>
<dbReference type="EnsemblPlants" id="EMT01225">
    <property type="protein sequence ID" value="EMT01225"/>
    <property type="gene ID" value="F775_00184"/>
</dbReference>
<evidence type="ECO:0000256" key="3">
    <source>
        <dbReference type="ARBA" id="ARBA00023125"/>
    </source>
</evidence>
<dbReference type="InterPro" id="IPR045847">
    <property type="entry name" value="AIG1-like"/>
</dbReference>
<keyword evidence="3" id="KW-0238">DNA-binding</keyword>
<accession>R7VZU1</accession>
<reference evidence="6" key="1">
    <citation type="submission" date="2015-06" db="UniProtKB">
        <authorList>
            <consortium name="EnsemblPlants"/>
        </authorList>
    </citation>
    <scope>IDENTIFICATION</scope>
</reference>
<dbReference type="GO" id="GO:0003700">
    <property type="term" value="F:DNA-binding transcription factor activity"/>
    <property type="evidence" value="ECO:0007669"/>
    <property type="project" value="InterPro"/>
</dbReference>
<evidence type="ECO:0000256" key="4">
    <source>
        <dbReference type="ARBA" id="ARBA00023163"/>
    </source>
</evidence>
<feature type="compositionally biased region" description="Basic and acidic residues" evidence="5">
    <location>
        <begin position="306"/>
        <end position="316"/>
    </location>
</feature>
<feature type="compositionally biased region" description="Basic and acidic residues" evidence="5">
    <location>
        <begin position="1"/>
        <end position="16"/>
    </location>
</feature>
<protein>
    <submittedName>
        <fullName evidence="6">Putative transcription factor bHLH107</fullName>
    </submittedName>
</protein>